<dbReference type="Proteomes" id="UP001589608">
    <property type="component" value="Unassembled WGS sequence"/>
</dbReference>
<evidence type="ECO:0000313" key="3">
    <source>
        <dbReference type="Proteomes" id="UP001589608"/>
    </source>
</evidence>
<dbReference type="EMBL" id="JBHMCA010000067">
    <property type="protein sequence ID" value="MFB9449549.1"/>
    <property type="molecule type" value="Genomic_DNA"/>
</dbReference>
<comment type="caution">
    <text evidence="2">The sequence shown here is derived from an EMBL/GenBank/DDBJ whole genome shotgun (WGS) entry which is preliminary data.</text>
</comment>
<protein>
    <submittedName>
        <fullName evidence="2">Uncharacterized protein</fullName>
    </submittedName>
</protein>
<proteinExistence type="predicted"/>
<organism evidence="2 3">
    <name type="scientific">Dactylosporangium vinaceum</name>
    <dbReference type="NCBI Taxonomy" id="53362"/>
    <lineage>
        <taxon>Bacteria</taxon>
        <taxon>Bacillati</taxon>
        <taxon>Actinomycetota</taxon>
        <taxon>Actinomycetes</taxon>
        <taxon>Micromonosporales</taxon>
        <taxon>Micromonosporaceae</taxon>
        <taxon>Dactylosporangium</taxon>
    </lineage>
</organism>
<evidence type="ECO:0000256" key="1">
    <source>
        <dbReference type="SAM" id="MobiDB-lite"/>
    </source>
</evidence>
<feature type="region of interest" description="Disordered" evidence="1">
    <location>
        <begin position="26"/>
        <end position="75"/>
    </location>
</feature>
<dbReference type="RefSeq" id="WP_223094593.1">
    <property type="nucleotide sequence ID" value="NZ_CP061913.1"/>
</dbReference>
<feature type="compositionally biased region" description="Basic residues" evidence="1">
    <location>
        <begin position="40"/>
        <end position="75"/>
    </location>
</feature>
<evidence type="ECO:0000313" key="2">
    <source>
        <dbReference type="EMBL" id="MFB9449549.1"/>
    </source>
</evidence>
<reference evidence="2 3" key="1">
    <citation type="submission" date="2024-09" db="EMBL/GenBank/DDBJ databases">
        <authorList>
            <person name="Sun Q."/>
            <person name="Mori K."/>
        </authorList>
    </citation>
    <scope>NUCLEOTIDE SEQUENCE [LARGE SCALE GENOMIC DNA]</scope>
    <source>
        <strain evidence="2 3">JCM 3307</strain>
    </source>
</reference>
<sequence>MTSVLTCAAIAAAAWLLSLGRRRCTDRSAAGPTAPQPRPGHARPHAPRRIRFRARRPAAGRPGRRTRPPARGSRS</sequence>
<gene>
    <name evidence="2" type="ORF">ACFFTR_41275</name>
</gene>
<keyword evidence="3" id="KW-1185">Reference proteome</keyword>
<name>A0ABV5ML19_9ACTN</name>
<accession>A0ABV5ML19</accession>